<feature type="compositionally biased region" description="Polar residues" evidence="2">
    <location>
        <begin position="1008"/>
        <end position="1023"/>
    </location>
</feature>
<keyword evidence="4" id="KW-1185">Reference proteome</keyword>
<dbReference type="VEuPathDB" id="TrichDB:TVAG_475920"/>
<feature type="coiled-coil region" evidence="1">
    <location>
        <begin position="330"/>
        <end position="371"/>
    </location>
</feature>
<reference evidence="3" key="2">
    <citation type="journal article" date="2007" name="Science">
        <title>Draft genome sequence of the sexually transmitted pathogen Trichomonas vaginalis.</title>
        <authorList>
            <person name="Carlton J.M."/>
            <person name="Hirt R.P."/>
            <person name="Silva J.C."/>
            <person name="Delcher A.L."/>
            <person name="Schatz M."/>
            <person name="Zhao Q."/>
            <person name="Wortman J.R."/>
            <person name="Bidwell S.L."/>
            <person name="Alsmark U.C.M."/>
            <person name="Besteiro S."/>
            <person name="Sicheritz-Ponten T."/>
            <person name="Noel C.J."/>
            <person name="Dacks J.B."/>
            <person name="Foster P.G."/>
            <person name="Simillion C."/>
            <person name="Van de Peer Y."/>
            <person name="Miranda-Saavedra D."/>
            <person name="Barton G.J."/>
            <person name="Westrop G.D."/>
            <person name="Mueller S."/>
            <person name="Dessi D."/>
            <person name="Fiori P.L."/>
            <person name="Ren Q."/>
            <person name="Paulsen I."/>
            <person name="Zhang H."/>
            <person name="Bastida-Corcuera F.D."/>
            <person name="Simoes-Barbosa A."/>
            <person name="Brown M.T."/>
            <person name="Hayes R.D."/>
            <person name="Mukherjee M."/>
            <person name="Okumura C.Y."/>
            <person name="Schneider R."/>
            <person name="Smith A.J."/>
            <person name="Vanacova S."/>
            <person name="Villalvazo M."/>
            <person name="Haas B.J."/>
            <person name="Pertea M."/>
            <person name="Feldblyum T.V."/>
            <person name="Utterback T.R."/>
            <person name="Shu C.L."/>
            <person name="Osoegawa K."/>
            <person name="de Jong P.J."/>
            <person name="Hrdy I."/>
            <person name="Horvathova L."/>
            <person name="Zubacova Z."/>
            <person name="Dolezal P."/>
            <person name="Malik S.B."/>
            <person name="Logsdon J.M. Jr."/>
            <person name="Henze K."/>
            <person name="Gupta A."/>
            <person name="Wang C.C."/>
            <person name="Dunne R.L."/>
            <person name="Upcroft J.A."/>
            <person name="Upcroft P."/>
            <person name="White O."/>
            <person name="Salzberg S.L."/>
            <person name="Tang P."/>
            <person name="Chiu C.-H."/>
            <person name="Lee Y.-S."/>
            <person name="Embley T.M."/>
            <person name="Coombs G.H."/>
            <person name="Mottram J.C."/>
            <person name="Tachezy J."/>
            <person name="Fraser-Liggett C.M."/>
            <person name="Johnson P.J."/>
        </authorList>
    </citation>
    <scope>NUCLEOTIDE SEQUENCE [LARGE SCALE GENOMIC DNA]</scope>
    <source>
        <strain evidence="3">G3</strain>
    </source>
</reference>
<feature type="compositionally biased region" description="Basic and acidic residues" evidence="2">
    <location>
        <begin position="1024"/>
        <end position="1033"/>
    </location>
</feature>
<feature type="compositionally biased region" description="Basic and acidic residues" evidence="2">
    <location>
        <begin position="1044"/>
        <end position="1055"/>
    </location>
</feature>
<dbReference type="Proteomes" id="UP000001542">
    <property type="component" value="Unassembled WGS sequence"/>
</dbReference>
<feature type="region of interest" description="Disordered" evidence="2">
    <location>
        <begin position="874"/>
        <end position="894"/>
    </location>
</feature>
<dbReference type="PANTHER" id="PTHR45615">
    <property type="entry name" value="MYOSIN HEAVY CHAIN, NON-MUSCLE"/>
    <property type="match status" value="1"/>
</dbReference>
<evidence type="ECO:0000256" key="2">
    <source>
        <dbReference type="SAM" id="MobiDB-lite"/>
    </source>
</evidence>
<dbReference type="EMBL" id="DS114228">
    <property type="protein sequence ID" value="EAX89163.1"/>
    <property type="molecule type" value="Genomic_DNA"/>
</dbReference>
<organism evidence="3 4">
    <name type="scientific">Trichomonas vaginalis (strain ATCC PRA-98 / G3)</name>
    <dbReference type="NCBI Taxonomy" id="412133"/>
    <lineage>
        <taxon>Eukaryota</taxon>
        <taxon>Metamonada</taxon>
        <taxon>Parabasalia</taxon>
        <taxon>Trichomonadida</taxon>
        <taxon>Trichomonadidae</taxon>
        <taxon>Trichomonas</taxon>
    </lineage>
</organism>
<sequence>MEEPQSPKKGSVFQMAAENADVRSTDALSKYLADSYTTTPPELTELFAEIPSLSKLGKLIHNVFLSAEIKDLTPEVSQLCEKATRYLINDYKTQKESSEQASKSLGRSKRLVDYAALLAQNPTDITLAKLQIIELQRENQELQQKMDDISNEIKVQQDEYEKLFQEKIELTNKLTQQANEHKKDISKLRFEYSQLADSQQNAIDQSKLAEVQITDLKKLLAAANDDSSSHKREVEELKATIASKNQLINKYRQQLKSKDQQFSDFKDQKERETLELSTTLMSQNNLLEDKNNAAMKKLARYIKNQAGQIEILTQANRKATTILDKQNYLLDKYEDELVHSSNVTEDLNRKLADLRDENVMLKDRIETQDQNSNKDNEELVKLRGIVEAACSGLAPAYSVTPDQLPSICHELSGTRIDPETAKNLRALNAICDGLGLFIINLLRTGEANLEFLRENPLKFTSTMKSDIKHEIEKTRLFLGTLSYSDATEDKVMKYLLNPEENFDPDFNSDTQLSAVLTEVLRREREFMSKMFDNLEQVREVLPAFDCKTHELPEALSTYLLQMKPVFKDLLSIISSTLHYHGSLSDIFACLCKYIEETSQILQVMDDEIRPLIKFNGKIVDMPQKLIDVLVEYKDTFDNLDTVSKRELTDATIDFEKKKSLLMRENDGLKDEIGHKDKVINSLQKQLEKLASDLEDSKTSESALTMMTDEASKNNKILSSSKQTLEDTISRLNQENQRLEQLLENKQNNYERRLNELIEKERAIQKQTQEREKKRYEEQINVLEKQVSDLNTRIQEEQLQHMTNERNLKKQAQTFQRNMRRLEQDKLDLSTTVEHLQNEPMSNQIIDDLMQKLSDARIKNKELLCEINRLRNTNTSPQVSTRSINSPSKTVSQSSMSVSDERTFIDKVGEVLDEFIGKEVTWTKQRVHKTVEAMTEHIKNLEQSLDKKQQRTLWSQWAEETLKSLDPKYKGGISDNEMRQKLADYCVASGNRTKMIDMITTLREEKSHLLSQVNSPQKKGTSPAKSDKTPEKSEISTPKSATKSGETKTRDVKIDTEATEDTNNEGKQTFKSWALVGLFVALSRKDNGVSRFEKTPASPPAIRGQFSLLK</sequence>
<dbReference type="PANTHER" id="PTHR45615:SF63">
    <property type="entry name" value="CHROMOSOME UNDETERMINED SCAFFOLD_10, WHOLE GENOME SHOTGUN SEQUENCE"/>
    <property type="match status" value="1"/>
</dbReference>
<dbReference type="RefSeq" id="XP_001302093.1">
    <property type="nucleotide sequence ID" value="XM_001302092.1"/>
</dbReference>
<proteinExistence type="predicted"/>
<protein>
    <submittedName>
        <fullName evidence="3">Uncharacterized protein</fullName>
    </submittedName>
</protein>
<feature type="coiled-coil region" evidence="1">
    <location>
        <begin position="679"/>
        <end position="872"/>
    </location>
</feature>
<evidence type="ECO:0000313" key="3">
    <source>
        <dbReference type="EMBL" id="EAX89163.1"/>
    </source>
</evidence>
<reference evidence="3" key="1">
    <citation type="submission" date="2006-10" db="EMBL/GenBank/DDBJ databases">
        <authorList>
            <person name="Amadeo P."/>
            <person name="Zhao Q."/>
            <person name="Wortman J."/>
            <person name="Fraser-Liggett C."/>
            <person name="Carlton J."/>
        </authorList>
    </citation>
    <scope>NUCLEOTIDE SEQUENCE</scope>
    <source>
        <strain evidence="3">G3</strain>
    </source>
</reference>
<keyword evidence="1" id="KW-0175">Coiled coil</keyword>
<accession>A2G105</accession>
<dbReference type="OrthoDB" id="10691386at2759"/>
<feature type="compositionally biased region" description="Polar residues" evidence="2">
    <location>
        <begin position="874"/>
        <end position="884"/>
    </location>
</feature>
<feature type="region of interest" description="Disordered" evidence="2">
    <location>
        <begin position="1087"/>
        <end position="1109"/>
    </location>
</feature>
<feature type="coiled-coil region" evidence="1">
    <location>
        <begin position="923"/>
        <end position="950"/>
    </location>
</feature>
<evidence type="ECO:0000313" key="4">
    <source>
        <dbReference type="Proteomes" id="UP000001542"/>
    </source>
</evidence>
<gene>
    <name evidence="3" type="ORF">TVAG_229850</name>
</gene>
<dbReference type="KEGG" id="tva:4746832"/>
<feature type="coiled-coil region" evidence="1">
    <location>
        <begin position="125"/>
        <end position="180"/>
    </location>
</feature>
<feature type="compositionally biased region" description="Polar residues" evidence="2">
    <location>
        <begin position="1034"/>
        <end position="1043"/>
    </location>
</feature>
<feature type="region of interest" description="Disordered" evidence="2">
    <location>
        <begin position="1007"/>
        <end position="1066"/>
    </location>
</feature>
<name>A2G105_TRIV3</name>
<dbReference type="InParanoid" id="A2G105"/>
<evidence type="ECO:0000256" key="1">
    <source>
        <dbReference type="SAM" id="Coils"/>
    </source>
</evidence>
<dbReference type="AlphaFoldDB" id="A2G105"/>
<dbReference type="VEuPathDB" id="TrichDB:TVAGG3_1043320"/>
<feature type="coiled-coil region" evidence="1">
    <location>
        <begin position="220"/>
        <end position="304"/>
    </location>
</feature>
<feature type="compositionally biased region" description="Low complexity" evidence="2">
    <location>
        <begin position="885"/>
        <end position="894"/>
    </location>
</feature>